<dbReference type="EMBL" id="JAGTTL010000019">
    <property type="protein sequence ID" value="KAK6308253.1"/>
    <property type="molecule type" value="Genomic_DNA"/>
</dbReference>
<feature type="region of interest" description="Disordered" evidence="2">
    <location>
        <begin position="163"/>
        <end position="186"/>
    </location>
</feature>
<sequence>MRPQYSANKVIVWVVFHRHKELLVQGMAGEMEHSGKNNDLREEDMPAQGGVENQINEQHLRCIESMFREADTDGGGGLDMDQFRDVDIIFMKVDTNCDGSVDWVREENKTMNGSAVLSSVDQLLWMNMLLEYRPLYFPKPFKIVPVAHCEVIVRLQFYPFQPQAGKKKTDSGEHGRNSGGSKGRAHNGRYLSISRNGVLNYWNERFLLLCTVNISQMQHTVGQPVRVTDMVCLSNINLLSISSTGRDNTMTSVLGWTIEQVKIHPRLKNGQRTLAELEH</sequence>
<name>A0AAN8QRJ8_9TELE</name>
<organism evidence="4 5">
    <name type="scientific">Coregonus suidteri</name>
    <dbReference type="NCBI Taxonomy" id="861788"/>
    <lineage>
        <taxon>Eukaryota</taxon>
        <taxon>Metazoa</taxon>
        <taxon>Chordata</taxon>
        <taxon>Craniata</taxon>
        <taxon>Vertebrata</taxon>
        <taxon>Euteleostomi</taxon>
        <taxon>Actinopterygii</taxon>
        <taxon>Neopterygii</taxon>
        <taxon>Teleostei</taxon>
        <taxon>Protacanthopterygii</taxon>
        <taxon>Salmoniformes</taxon>
        <taxon>Salmonidae</taxon>
        <taxon>Coregoninae</taxon>
        <taxon>Coregonus</taxon>
    </lineage>
</organism>
<evidence type="ECO:0000313" key="4">
    <source>
        <dbReference type="EMBL" id="KAK6308253.1"/>
    </source>
</evidence>
<reference evidence="4 5" key="1">
    <citation type="submission" date="2021-04" db="EMBL/GenBank/DDBJ databases">
        <authorList>
            <person name="De Guttry C."/>
            <person name="Zahm M."/>
            <person name="Klopp C."/>
            <person name="Cabau C."/>
            <person name="Louis A."/>
            <person name="Berthelot C."/>
            <person name="Parey E."/>
            <person name="Roest Crollius H."/>
            <person name="Montfort J."/>
            <person name="Robinson-Rechavi M."/>
            <person name="Bucao C."/>
            <person name="Bouchez O."/>
            <person name="Gislard M."/>
            <person name="Lluch J."/>
            <person name="Milhes M."/>
            <person name="Lampietro C."/>
            <person name="Lopez Roques C."/>
            <person name="Donnadieu C."/>
            <person name="Braasch I."/>
            <person name="Desvignes T."/>
            <person name="Postlethwait J."/>
            <person name="Bobe J."/>
            <person name="Wedekind C."/>
            <person name="Guiguen Y."/>
        </authorList>
    </citation>
    <scope>NUCLEOTIDE SEQUENCE [LARGE SCALE GENOMIC DNA]</scope>
    <source>
        <strain evidence="4">Cs_M1</strain>
        <tissue evidence="4">Blood</tissue>
    </source>
</reference>
<dbReference type="InterPro" id="IPR002048">
    <property type="entry name" value="EF_hand_dom"/>
</dbReference>
<gene>
    <name evidence="4" type="ORF">J4Q44_G00215240</name>
</gene>
<evidence type="ECO:0000259" key="3">
    <source>
        <dbReference type="PROSITE" id="PS50222"/>
    </source>
</evidence>
<keyword evidence="1" id="KW-0677">Repeat</keyword>
<dbReference type="PANTHER" id="PTHR44324">
    <property type="entry name" value="WD40 REPEAT DOMAIN 95"/>
    <property type="match status" value="1"/>
</dbReference>
<dbReference type="PANTHER" id="PTHR44324:SF6">
    <property type="entry name" value="EF-HAND CALCIUM BINDING DOMAIN 8"/>
    <property type="match status" value="1"/>
</dbReference>
<dbReference type="Gene3D" id="1.10.238.10">
    <property type="entry name" value="EF-hand"/>
    <property type="match status" value="1"/>
</dbReference>
<dbReference type="GO" id="GO:0005509">
    <property type="term" value="F:calcium ion binding"/>
    <property type="evidence" value="ECO:0007669"/>
    <property type="project" value="InterPro"/>
</dbReference>
<feature type="domain" description="EF-hand" evidence="3">
    <location>
        <begin position="58"/>
        <end position="93"/>
    </location>
</feature>
<dbReference type="PROSITE" id="PS50222">
    <property type="entry name" value="EF_HAND_2"/>
    <property type="match status" value="1"/>
</dbReference>
<dbReference type="AlphaFoldDB" id="A0AAN8QRJ8"/>
<dbReference type="SUPFAM" id="SSF47473">
    <property type="entry name" value="EF-hand"/>
    <property type="match status" value="1"/>
</dbReference>
<dbReference type="Proteomes" id="UP001356427">
    <property type="component" value="Unassembled WGS sequence"/>
</dbReference>
<dbReference type="InterPro" id="IPR011992">
    <property type="entry name" value="EF-hand-dom_pair"/>
</dbReference>
<keyword evidence="5" id="KW-1185">Reference proteome</keyword>
<proteinExistence type="predicted"/>
<comment type="caution">
    <text evidence="4">The sequence shown here is derived from an EMBL/GenBank/DDBJ whole genome shotgun (WGS) entry which is preliminary data.</text>
</comment>
<dbReference type="InterPro" id="IPR051242">
    <property type="entry name" value="WD-EF-hand_domain"/>
</dbReference>
<protein>
    <recommendedName>
        <fullName evidence="3">EF-hand domain-containing protein</fullName>
    </recommendedName>
</protein>
<feature type="compositionally biased region" description="Basic and acidic residues" evidence="2">
    <location>
        <begin position="167"/>
        <end position="176"/>
    </location>
</feature>
<accession>A0AAN8QRJ8</accession>
<evidence type="ECO:0000256" key="1">
    <source>
        <dbReference type="ARBA" id="ARBA00022737"/>
    </source>
</evidence>
<evidence type="ECO:0000256" key="2">
    <source>
        <dbReference type="SAM" id="MobiDB-lite"/>
    </source>
</evidence>
<evidence type="ECO:0000313" key="5">
    <source>
        <dbReference type="Proteomes" id="UP001356427"/>
    </source>
</evidence>